<comment type="caution">
    <text evidence="3">The sequence shown here is derived from an EMBL/GenBank/DDBJ whole genome shotgun (WGS) entry which is preliminary data.</text>
</comment>
<dbReference type="Proteomes" id="UP000315103">
    <property type="component" value="Unassembled WGS sequence"/>
</dbReference>
<proteinExistence type="predicted"/>
<dbReference type="EMBL" id="VMSJ01000001">
    <property type="protein sequence ID" value="TVT28860.1"/>
    <property type="molecule type" value="Genomic_DNA"/>
</dbReference>
<dbReference type="PROSITE" id="PS51257">
    <property type="entry name" value="PROKAR_LIPOPROTEIN"/>
    <property type="match status" value="1"/>
</dbReference>
<organism evidence="3 4">
    <name type="scientific">Salinicoccus cyprini</name>
    <dbReference type="NCBI Taxonomy" id="2493691"/>
    <lineage>
        <taxon>Bacteria</taxon>
        <taxon>Bacillati</taxon>
        <taxon>Bacillota</taxon>
        <taxon>Bacilli</taxon>
        <taxon>Bacillales</taxon>
        <taxon>Staphylococcaceae</taxon>
        <taxon>Salinicoccus</taxon>
    </lineage>
</organism>
<evidence type="ECO:0000259" key="2">
    <source>
        <dbReference type="Pfam" id="PF09084"/>
    </source>
</evidence>
<keyword evidence="4" id="KW-1185">Reference proteome</keyword>
<reference evidence="3 4" key="1">
    <citation type="submission" date="2019-07" db="EMBL/GenBank/DDBJ databases">
        <title>Salinicoccus cyprini sp. nov., isolated from gastro-intestinal tract of mirror carp, Cyprinus carpio var. specularis, collected from Gobind Sagar Reservoir, Himachal Pradesh, India.</title>
        <authorList>
            <person name="Talwar C."/>
            <person name="Singh A.K."/>
            <person name="Lal R."/>
            <person name="Negi R.K."/>
        </authorList>
    </citation>
    <scope>NUCLEOTIDE SEQUENCE [LARGE SCALE GENOMIC DNA]</scope>
    <source>
        <strain evidence="3 4">CT19</strain>
    </source>
</reference>
<dbReference type="AlphaFoldDB" id="A0A558AX75"/>
<evidence type="ECO:0000313" key="4">
    <source>
        <dbReference type="Proteomes" id="UP000315103"/>
    </source>
</evidence>
<dbReference type="Gene3D" id="3.40.190.10">
    <property type="entry name" value="Periplasmic binding protein-like II"/>
    <property type="match status" value="2"/>
</dbReference>
<feature type="chain" id="PRO_5021727896" evidence="1">
    <location>
        <begin position="24"/>
        <end position="333"/>
    </location>
</feature>
<dbReference type="Pfam" id="PF09084">
    <property type="entry name" value="NMT1"/>
    <property type="match status" value="1"/>
</dbReference>
<name>A0A558AX75_9STAP</name>
<dbReference type="InterPro" id="IPR015168">
    <property type="entry name" value="SsuA/THI5"/>
</dbReference>
<evidence type="ECO:0000313" key="3">
    <source>
        <dbReference type="EMBL" id="TVT28860.1"/>
    </source>
</evidence>
<dbReference type="InterPro" id="IPR027939">
    <property type="entry name" value="NMT1/THI5"/>
</dbReference>
<sequence>MKKILFPIILALFLAACGNGDDADDGSSAENGALEEITFVLDWTPNTNHTGIYAAQAEGYYEERGLDVNIVLPGEAGAEQTVATGNGDFGISAQENVTQARLQGVDIVSLAAIIQDNTSVLASPEEYGLETPSDLEGQTYGGYGSPIEEETIASIMQADGADISEVDILNIGDTDFFTAVQRDVDFAWIYYGWTGIEAELRDFPLNTIDFTEYSDALNFYTPVLMTNQNLIDSDPETVRAFTEATAEGYQFAMEQPEAAAEHLIEAEPDLDPELVRASQEWLVDVYQGDAPYWGYQAQDVWQNYSDWMYENELIESELDVEQAYTNEFLPGAE</sequence>
<evidence type="ECO:0000256" key="1">
    <source>
        <dbReference type="SAM" id="SignalP"/>
    </source>
</evidence>
<accession>A0A558AX75</accession>
<feature type="signal peptide" evidence="1">
    <location>
        <begin position="1"/>
        <end position="23"/>
    </location>
</feature>
<feature type="domain" description="SsuA/THI5-like" evidence="2">
    <location>
        <begin position="46"/>
        <end position="259"/>
    </location>
</feature>
<dbReference type="GO" id="GO:0009228">
    <property type="term" value="P:thiamine biosynthetic process"/>
    <property type="evidence" value="ECO:0007669"/>
    <property type="project" value="InterPro"/>
</dbReference>
<dbReference type="OrthoDB" id="9815602at2"/>
<keyword evidence="1" id="KW-0732">Signal</keyword>
<protein>
    <submittedName>
        <fullName evidence="3">ABC transporter substrate-binding protein</fullName>
    </submittedName>
</protein>
<dbReference type="RefSeq" id="WP_145284427.1">
    <property type="nucleotide sequence ID" value="NZ_VMSJ01000001.1"/>
</dbReference>
<dbReference type="SUPFAM" id="SSF53850">
    <property type="entry name" value="Periplasmic binding protein-like II"/>
    <property type="match status" value="1"/>
</dbReference>
<dbReference type="PANTHER" id="PTHR31528:SF3">
    <property type="entry name" value="THIAMINE BIOSYNTHESIS PROTEIN HI_0357-RELATED"/>
    <property type="match status" value="1"/>
</dbReference>
<dbReference type="PANTHER" id="PTHR31528">
    <property type="entry name" value="4-AMINO-5-HYDROXYMETHYL-2-METHYLPYRIMIDINE PHOSPHATE SYNTHASE THI11-RELATED"/>
    <property type="match status" value="1"/>
</dbReference>
<gene>
    <name evidence="3" type="ORF">FO441_00850</name>
</gene>